<dbReference type="Proteomes" id="UP000680158">
    <property type="component" value="Unassembled WGS sequence"/>
</dbReference>
<gene>
    <name evidence="1" type="ORF">KDM92_01185</name>
</gene>
<protein>
    <submittedName>
        <fullName evidence="1">Uncharacterized protein</fullName>
    </submittedName>
</protein>
<organism evidence="1 2">
    <name type="scientific">Undibacterium baiyunense</name>
    <dbReference type="NCBI Taxonomy" id="2828731"/>
    <lineage>
        <taxon>Bacteria</taxon>
        <taxon>Pseudomonadati</taxon>
        <taxon>Pseudomonadota</taxon>
        <taxon>Betaproteobacteria</taxon>
        <taxon>Burkholderiales</taxon>
        <taxon>Oxalobacteraceae</taxon>
        <taxon>Undibacterium</taxon>
    </lineage>
</organism>
<dbReference type="AlphaFoldDB" id="A0A941DAN4"/>
<comment type="caution">
    <text evidence="1">The sequence shown here is derived from an EMBL/GenBank/DDBJ whole genome shotgun (WGS) entry which is preliminary data.</text>
</comment>
<accession>A0A941DAN4</accession>
<sequence length="52" mass="5990">MRLFDSQSAHAIGDQLGFNFTLANAGRKYDIIADHWRRLNESFEVVFAALFE</sequence>
<evidence type="ECO:0000313" key="1">
    <source>
        <dbReference type="EMBL" id="MBR7745179.1"/>
    </source>
</evidence>
<evidence type="ECO:0000313" key="2">
    <source>
        <dbReference type="Proteomes" id="UP000680158"/>
    </source>
</evidence>
<name>A0A941DAN4_9BURK</name>
<dbReference type="RefSeq" id="WP_212682639.1">
    <property type="nucleotide sequence ID" value="NZ_JAGSPM010000001.1"/>
</dbReference>
<keyword evidence="2" id="KW-1185">Reference proteome</keyword>
<proteinExistence type="predicted"/>
<dbReference type="EMBL" id="JAGSPM010000001">
    <property type="protein sequence ID" value="MBR7745179.1"/>
    <property type="molecule type" value="Genomic_DNA"/>
</dbReference>
<reference evidence="1 2" key="1">
    <citation type="submission" date="2021-04" db="EMBL/GenBank/DDBJ databases">
        <title>novel species isolated from subtropical streams in China.</title>
        <authorList>
            <person name="Lu H."/>
        </authorList>
    </citation>
    <scope>NUCLEOTIDE SEQUENCE [LARGE SCALE GENOMIC DNA]</scope>
    <source>
        <strain evidence="1 2">BYS107W</strain>
    </source>
</reference>